<dbReference type="AlphaFoldDB" id="A0AAW2L2C8"/>
<dbReference type="EMBL" id="JACGWJ010000026">
    <property type="protein sequence ID" value="KAL0313412.1"/>
    <property type="molecule type" value="Genomic_DNA"/>
</dbReference>
<name>A0AAW2L2C8_SESRA</name>
<reference evidence="2" key="2">
    <citation type="journal article" date="2024" name="Plant">
        <title>Genomic evolution and insights into agronomic trait innovations of Sesamum species.</title>
        <authorList>
            <person name="Miao H."/>
            <person name="Wang L."/>
            <person name="Qu L."/>
            <person name="Liu H."/>
            <person name="Sun Y."/>
            <person name="Le M."/>
            <person name="Wang Q."/>
            <person name="Wei S."/>
            <person name="Zheng Y."/>
            <person name="Lin W."/>
            <person name="Duan Y."/>
            <person name="Cao H."/>
            <person name="Xiong S."/>
            <person name="Wang X."/>
            <person name="Wei L."/>
            <person name="Li C."/>
            <person name="Ma Q."/>
            <person name="Ju M."/>
            <person name="Zhao R."/>
            <person name="Li G."/>
            <person name="Mu C."/>
            <person name="Tian Q."/>
            <person name="Mei H."/>
            <person name="Zhang T."/>
            <person name="Gao T."/>
            <person name="Zhang H."/>
        </authorList>
    </citation>
    <scope>NUCLEOTIDE SEQUENCE</scope>
    <source>
        <strain evidence="2">G02</strain>
    </source>
</reference>
<reference evidence="2" key="1">
    <citation type="submission" date="2020-06" db="EMBL/GenBank/DDBJ databases">
        <authorList>
            <person name="Li T."/>
            <person name="Hu X."/>
            <person name="Zhang T."/>
            <person name="Song X."/>
            <person name="Zhang H."/>
            <person name="Dai N."/>
            <person name="Sheng W."/>
            <person name="Hou X."/>
            <person name="Wei L."/>
        </authorList>
    </citation>
    <scope>NUCLEOTIDE SEQUENCE</scope>
    <source>
        <strain evidence="2">G02</strain>
        <tissue evidence="2">Leaf</tissue>
    </source>
</reference>
<dbReference type="InterPro" id="IPR013103">
    <property type="entry name" value="RVT_2"/>
</dbReference>
<evidence type="ECO:0000259" key="1">
    <source>
        <dbReference type="Pfam" id="PF07727"/>
    </source>
</evidence>
<sequence length="100" mass="11441">MAKSIRIMLAIAAWYDYEIWQMDVKTAFLNGFVEEEIYMDQPEGFTSVGEEQKGYDFIKNDFDSCVYKKVSGSSVAFLVLYVNDILLIGNDVKMLDDTKA</sequence>
<evidence type="ECO:0000313" key="2">
    <source>
        <dbReference type="EMBL" id="KAL0313412.1"/>
    </source>
</evidence>
<accession>A0AAW2L2C8</accession>
<protein>
    <submittedName>
        <fullName evidence="2">Retrovirus-related Pol polyprotein from transposon RE1</fullName>
    </submittedName>
</protein>
<comment type="caution">
    <text evidence="2">The sequence shown here is derived from an EMBL/GenBank/DDBJ whole genome shotgun (WGS) entry which is preliminary data.</text>
</comment>
<dbReference type="Pfam" id="PF07727">
    <property type="entry name" value="RVT_2"/>
    <property type="match status" value="1"/>
</dbReference>
<proteinExistence type="predicted"/>
<organism evidence="2">
    <name type="scientific">Sesamum radiatum</name>
    <name type="common">Black benniseed</name>
    <dbReference type="NCBI Taxonomy" id="300843"/>
    <lineage>
        <taxon>Eukaryota</taxon>
        <taxon>Viridiplantae</taxon>
        <taxon>Streptophyta</taxon>
        <taxon>Embryophyta</taxon>
        <taxon>Tracheophyta</taxon>
        <taxon>Spermatophyta</taxon>
        <taxon>Magnoliopsida</taxon>
        <taxon>eudicotyledons</taxon>
        <taxon>Gunneridae</taxon>
        <taxon>Pentapetalae</taxon>
        <taxon>asterids</taxon>
        <taxon>lamiids</taxon>
        <taxon>Lamiales</taxon>
        <taxon>Pedaliaceae</taxon>
        <taxon>Sesamum</taxon>
    </lineage>
</organism>
<gene>
    <name evidence="2" type="ORF">Sradi_5740500</name>
</gene>
<feature type="domain" description="Reverse transcriptase Ty1/copia-type" evidence="1">
    <location>
        <begin position="3"/>
        <end position="57"/>
    </location>
</feature>